<feature type="compositionally biased region" description="Basic and acidic residues" evidence="1">
    <location>
        <begin position="101"/>
        <end position="110"/>
    </location>
</feature>
<proteinExistence type="predicted"/>
<evidence type="ECO:0000313" key="3">
    <source>
        <dbReference type="Proteomes" id="UP000004915"/>
    </source>
</evidence>
<sequence length="121" mass="12003">MLAIGGAATAAAVPAVVGQPYADAAQAIEDAGGTPRVASRVGTQLSDDECIVTNAWEASFVRDAGDEFVPDDGEVMVALNCNGARATATDPGASVLSPEGRAAKQAEEARAALAAASESAE</sequence>
<organism evidence="2 3">
    <name type="scientific">Mycolicibacterium thermoresistibile (strain ATCC 19527 / DSM 44167 / CIP 105390 / JCM 6362 / NCTC 10409 / 316)</name>
    <name type="common">Mycobacterium thermoresistibile</name>
    <dbReference type="NCBI Taxonomy" id="1078020"/>
    <lineage>
        <taxon>Bacteria</taxon>
        <taxon>Bacillati</taxon>
        <taxon>Actinomycetota</taxon>
        <taxon>Actinomycetes</taxon>
        <taxon>Mycobacteriales</taxon>
        <taxon>Mycobacteriaceae</taxon>
        <taxon>Mycolicibacterium</taxon>
    </lineage>
</organism>
<dbReference type="PATRIC" id="fig|1078020.3.peg.2676"/>
<evidence type="ECO:0000256" key="1">
    <source>
        <dbReference type="SAM" id="MobiDB-lite"/>
    </source>
</evidence>
<dbReference type="Proteomes" id="UP000004915">
    <property type="component" value="Unassembled WGS sequence"/>
</dbReference>
<dbReference type="eggNOG" id="ENOG5031IX0">
    <property type="taxonomic scope" value="Bacteria"/>
</dbReference>
<reference evidence="2 3" key="1">
    <citation type="submission" date="2011-11" db="EMBL/GenBank/DDBJ databases">
        <authorList>
            <consortium name="Tuberculosis Structural Genomics Consortium"/>
            <person name="Ioerger T.R."/>
        </authorList>
    </citation>
    <scope>NUCLEOTIDE SEQUENCE [LARGE SCALE GENOMIC DNA]</scope>
    <source>
        <strain evidence="3">ATCC 19527 / DSM 44167 / CIP 105390 / JCM 6362 / NCTC 10409 / 316</strain>
    </source>
</reference>
<feature type="region of interest" description="Disordered" evidence="1">
    <location>
        <begin position="89"/>
        <end position="121"/>
    </location>
</feature>
<gene>
    <name evidence="2" type="ORF">KEK_13613</name>
</gene>
<dbReference type="EMBL" id="AGVE01000046">
    <property type="protein sequence ID" value="EHI11940.1"/>
    <property type="molecule type" value="Genomic_DNA"/>
</dbReference>
<evidence type="ECO:0008006" key="4">
    <source>
        <dbReference type="Google" id="ProtNLM"/>
    </source>
</evidence>
<accession>G7CGI0</accession>
<name>G7CGI0_MYCT3</name>
<evidence type="ECO:0000313" key="2">
    <source>
        <dbReference type="EMBL" id="EHI11940.1"/>
    </source>
</evidence>
<dbReference type="AlphaFoldDB" id="G7CGI0"/>
<protein>
    <recommendedName>
        <fullName evidence="4">PASTA domain-containing protein</fullName>
    </recommendedName>
</protein>
<keyword evidence="3" id="KW-1185">Reference proteome</keyword>
<feature type="compositionally biased region" description="Low complexity" evidence="1">
    <location>
        <begin position="111"/>
        <end position="121"/>
    </location>
</feature>
<comment type="caution">
    <text evidence="2">The sequence shown here is derived from an EMBL/GenBank/DDBJ whole genome shotgun (WGS) entry which is preliminary data.</text>
</comment>